<dbReference type="Gene3D" id="3.30.40.10">
    <property type="entry name" value="Zinc/RING finger domain, C3HC4 (zinc finger)"/>
    <property type="match status" value="1"/>
</dbReference>
<feature type="region of interest" description="Disordered" evidence="16">
    <location>
        <begin position="417"/>
        <end position="436"/>
    </location>
</feature>
<dbReference type="EMBL" id="CASHTH010000786">
    <property type="protein sequence ID" value="CAI8007570.1"/>
    <property type="molecule type" value="Genomic_DNA"/>
</dbReference>
<evidence type="ECO:0000256" key="4">
    <source>
        <dbReference type="ARBA" id="ARBA00005555"/>
    </source>
</evidence>
<feature type="compositionally biased region" description="Basic and acidic residues" evidence="16">
    <location>
        <begin position="159"/>
        <end position="171"/>
    </location>
</feature>
<dbReference type="SMART" id="SM00184">
    <property type="entry name" value="RING"/>
    <property type="match status" value="1"/>
</dbReference>
<comment type="subcellular location">
    <subcellularLocation>
        <location evidence="2 14">Nucleus</location>
    </subcellularLocation>
</comment>
<evidence type="ECO:0000256" key="16">
    <source>
        <dbReference type="SAM" id="MobiDB-lite"/>
    </source>
</evidence>
<name>A0AA35WAG1_GEOBA</name>
<keyword evidence="8 14" id="KW-0833">Ubl conjugation pathway</keyword>
<comment type="similarity">
    <text evidence="4 14">Belongs to the BRE1 family.</text>
</comment>
<feature type="coiled-coil region" evidence="15">
    <location>
        <begin position="48"/>
        <end position="82"/>
    </location>
</feature>
<evidence type="ECO:0000256" key="1">
    <source>
        <dbReference type="ARBA" id="ARBA00000900"/>
    </source>
</evidence>
<keyword evidence="5 14" id="KW-0808">Transferase</keyword>
<dbReference type="GO" id="GO:0016567">
    <property type="term" value="P:protein ubiquitination"/>
    <property type="evidence" value="ECO:0007669"/>
    <property type="project" value="UniProtKB-UniRule"/>
</dbReference>
<feature type="compositionally biased region" description="Basic and acidic residues" evidence="16">
    <location>
        <begin position="138"/>
        <end position="149"/>
    </location>
</feature>
<dbReference type="GO" id="GO:0006325">
    <property type="term" value="P:chromatin organization"/>
    <property type="evidence" value="ECO:0007669"/>
    <property type="project" value="UniProtKB-KW"/>
</dbReference>
<accession>A0AA35WAG1</accession>
<comment type="catalytic activity">
    <reaction evidence="1 14">
        <text>S-ubiquitinyl-[E2 ubiquitin-conjugating enzyme]-L-cysteine + [acceptor protein]-L-lysine = [E2 ubiquitin-conjugating enzyme]-L-cysteine + N(6)-ubiquitinyl-[acceptor protein]-L-lysine.</text>
        <dbReference type="EC" id="2.3.2.27"/>
    </reaction>
</comment>
<feature type="coiled-coil region" evidence="15">
    <location>
        <begin position="246"/>
        <end position="283"/>
    </location>
</feature>
<reference evidence="19" key="1">
    <citation type="submission" date="2023-03" db="EMBL/GenBank/DDBJ databases">
        <authorList>
            <person name="Steffen K."/>
            <person name="Cardenas P."/>
        </authorList>
    </citation>
    <scope>NUCLEOTIDE SEQUENCE</scope>
</reference>
<dbReference type="PROSITE" id="PS50031">
    <property type="entry name" value="EH"/>
    <property type="match status" value="1"/>
</dbReference>
<feature type="region of interest" description="Disordered" evidence="16">
    <location>
        <begin position="1"/>
        <end position="20"/>
    </location>
</feature>
<keyword evidence="10 14" id="KW-0156">Chromatin regulator</keyword>
<feature type="region of interest" description="Disordered" evidence="16">
    <location>
        <begin position="678"/>
        <end position="707"/>
    </location>
</feature>
<evidence type="ECO:0000256" key="8">
    <source>
        <dbReference type="ARBA" id="ARBA00022786"/>
    </source>
</evidence>
<dbReference type="GO" id="GO:0005634">
    <property type="term" value="C:nucleus"/>
    <property type="evidence" value="ECO:0007669"/>
    <property type="project" value="UniProtKB-SubCell"/>
</dbReference>
<keyword evidence="9 14" id="KW-0862">Zinc</keyword>
<dbReference type="Pfam" id="PF26052">
    <property type="entry name" value="BRE1B"/>
    <property type="match status" value="1"/>
</dbReference>
<evidence type="ECO:0000256" key="2">
    <source>
        <dbReference type="ARBA" id="ARBA00004123"/>
    </source>
</evidence>
<dbReference type="PROSITE" id="PS50089">
    <property type="entry name" value="ZF_RING_2"/>
    <property type="match status" value="1"/>
</dbReference>
<evidence type="ECO:0000256" key="9">
    <source>
        <dbReference type="ARBA" id="ARBA00022833"/>
    </source>
</evidence>
<comment type="caution">
    <text evidence="19">The sequence shown here is derived from an EMBL/GenBank/DDBJ whole genome shotgun (WGS) entry which is preliminary data.</text>
</comment>
<feature type="domain" description="RING-type" evidence="18">
    <location>
        <begin position="748"/>
        <end position="786"/>
    </location>
</feature>
<dbReference type="InterPro" id="IPR017907">
    <property type="entry name" value="Znf_RING_CS"/>
</dbReference>
<dbReference type="GO" id="GO:0033503">
    <property type="term" value="C:HULC complex"/>
    <property type="evidence" value="ECO:0007669"/>
    <property type="project" value="TreeGrafter"/>
</dbReference>
<keyword evidence="6 14" id="KW-0479">Metal-binding</keyword>
<evidence type="ECO:0000256" key="11">
    <source>
        <dbReference type="ARBA" id="ARBA00023054"/>
    </source>
</evidence>
<dbReference type="InterPro" id="IPR013956">
    <property type="entry name" value="E3_ubiquit_lig_Bre1"/>
</dbReference>
<comment type="pathway">
    <text evidence="3 14">Protein modification; protein ubiquitination.</text>
</comment>
<dbReference type="InterPro" id="IPR058642">
    <property type="entry name" value="BRE1A/B-like_dom"/>
</dbReference>
<feature type="domain" description="EH" evidence="17">
    <location>
        <begin position="72"/>
        <end position="163"/>
    </location>
</feature>
<evidence type="ECO:0000313" key="19">
    <source>
        <dbReference type="EMBL" id="CAI8007570.1"/>
    </source>
</evidence>
<dbReference type="InterPro" id="IPR013083">
    <property type="entry name" value="Znf_RING/FYVE/PHD"/>
</dbReference>
<protein>
    <recommendedName>
        <fullName evidence="14">E3 ubiquitin protein ligase</fullName>
        <ecNumber evidence="14">2.3.2.27</ecNumber>
    </recommendedName>
</protein>
<dbReference type="GO" id="GO:0008270">
    <property type="term" value="F:zinc ion binding"/>
    <property type="evidence" value="ECO:0007669"/>
    <property type="project" value="UniProtKB-KW"/>
</dbReference>
<evidence type="ECO:0000259" key="18">
    <source>
        <dbReference type="PROSITE" id="PS50089"/>
    </source>
</evidence>
<dbReference type="PROSITE" id="PS00518">
    <property type="entry name" value="ZF_RING_1"/>
    <property type="match status" value="1"/>
</dbReference>
<evidence type="ECO:0000256" key="15">
    <source>
        <dbReference type="SAM" id="Coils"/>
    </source>
</evidence>
<dbReference type="Proteomes" id="UP001174909">
    <property type="component" value="Unassembled WGS sequence"/>
</dbReference>
<evidence type="ECO:0000256" key="7">
    <source>
        <dbReference type="ARBA" id="ARBA00022771"/>
    </source>
</evidence>
<gene>
    <name evidence="19" type="ORF">GBAR_LOCUS5278</name>
</gene>
<dbReference type="InterPro" id="IPR000261">
    <property type="entry name" value="EH_dom"/>
</dbReference>
<feature type="compositionally biased region" description="Basic and acidic residues" evidence="16">
    <location>
        <begin position="417"/>
        <end position="428"/>
    </location>
</feature>
<keyword evidence="7 13" id="KW-0863">Zinc-finger</keyword>
<feature type="compositionally biased region" description="Basic and acidic residues" evidence="16">
    <location>
        <begin position="679"/>
        <end position="707"/>
    </location>
</feature>
<dbReference type="CDD" id="cd16704">
    <property type="entry name" value="RING-HC_RNF20-like"/>
    <property type="match status" value="1"/>
</dbReference>
<feature type="compositionally biased region" description="Gly residues" evidence="16">
    <location>
        <begin position="1"/>
        <end position="11"/>
    </location>
</feature>
<feature type="coiled-coil region" evidence="15">
    <location>
        <begin position="453"/>
        <end position="585"/>
    </location>
</feature>
<feature type="region of interest" description="Disordered" evidence="16">
    <location>
        <begin position="201"/>
        <end position="242"/>
    </location>
</feature>
<proteinExistence type="inferred from homology"/>
<dbReference type="GO" id="GO:0061630">
    <property type="term" value="F:ubiquitin protein ligase activity"/>
    <property type="evidence" value="ECO:0007669"/>
    <property type="project" value="UniProtKB-EC"/>
</dbReference>
<evidence type="ECO:0000256" key="10">
    <source>
        <dbReference type="ARBA" id="ARBA00022853"/>
    </source>
</evidence>
<keyword evidence="20" id="KW-1185">Reference proteome</keyword>
<dbReference type="InterPro" id="IPR001841">
    <property type="entry name" value="Znf_RING"/>
</dbReference>
<evidence type="ECO:0000259" key="17">
    <source>
        <dbReference type="PROSITE" id="PS50031"/>
    </source>
</evidence>
<organism evidence="19 20">
    <name type="scientific">Geodia barretti</name>
    <name type="common">Barrett's horny sponge</name>
    <dbReference type="NCBI Taxonomy" id="519541"/>
    <lineage>
        <taxon>Eukaryota</taxon>
        <taxon>Metazoa</taxon>
        <taxon>Porifera</taxon>
        <taxon>Demospongiae</taxon>
        <taxon>Heteroscleromorpha</taxon>
        <taxon>Tetractinellida</taxon>
        <taxon>Astrophorina</taxon>
        <taxon>Geodiidae</taxon>
        <taxon>Geodia</taxon>
    </lineage>
</organism>
<dbReference type="PANTHER" id="PTHR23163">
    <property type="entry name" value="RING FINGER PROTEIN-RELATED"/>
    <property type="match status" value="1"/>
</dbReference>
<dbReference type="AlphaFoldDB" id="A0AA35WAG1"/>
<evidence type="ECO:0000256" key="14">
    <source>
        <dbReference type="RuleBase" id="RU365038"/>
    </source>
</evidence>
<evidence type="ECO:0000256" key="3">
    <source>
        <dbReference type="ARBA" id="ARBA00004906"/>
    </source>
</evidence>
<evidence type="ECO:0000256" key="13">
    <source>
        <dbReference type="PROSITE-ProRule" id="PRU00175"/>
    </source>
</evidence>
<dbReference type="InterPro" id="IPR018957">
    <property type="entry name" value="Znf_C3HC4_RING-type"/>
</dbReference>
<dbReference type="SUPFAM" id="SSF57850">
    <property type="entry name" value="RING/U-box"/>
    <property type="match status" value="1"/>
</dbReference>
<evidence type="ECO:0000256" key="5">
    <source>
        <dbReference type="ARBA" id="ARBA00022679"/>
    </source>
</evidence>
<evidence type="ECO:0000256" key="6">
    <source>
        <dbReference type="ARBA" id="ARBA00022723"/>
    </source>
</evidence>
<dbReference type="EC" id="2.3.2.27" evidence="14"/>
<evidence type="ECO:0000256" key="12">
    <source>
        <dbReference type="ARBA" id="ARBA00023242"/>
    </source>
</evidence>
<evidence type="ECO:0000313" key="20">
    <source>
        <dbReference type="Proteomes" id="UP001174909"/>
    </source>
</evidence>
<dbReference type="PANTHER" id="PTHR23163:SF0">
    <property type="entry name" value="E3 UBIQUITIN-PROTEIN LIGASE BRE1"/>
    <property type="match status" value="1"/>
</dbReference>
<sequence>MAKRPFGGGEGSVPPAAKRTSLAAMSPIDIGPACGEEDLNVKVLQVQNKKLSERLRERNFAREQLEARVEEAENRVEEQRLALASLPRHLQAVRDHLTPLLPPQLSLDGLARVWEEARPEMCLEEGFRCMLTALKTLEPRQGGEEKEVEIPPPSQLQEESDRLQDEAKALQSRCDELESALADARFDLERSMSRVQRLERQLADAVESPPVTSQTGSFVLPASSSPAANPPPNAEKTSTEDVGNLSAELEEAKELADSRLKESEQLSQQIVELRADLELATEAKAVLDVENSTPYLTLQSQFSIIQLENSQLRSSLEELKSLLYEARAHHFSQLDELRTEEVKYENEVREEMAQLETLLATSKRDYELLRIEFEKRMAANEQAAPLAKELQVTVGSLRKTISQLKSEVERYKTRAHKAEGRLAEEASKQKTTNQPSVEVLAETASSHSTAEDHQQLVNKVKTLQEEKRVLEEKLKVFTHSSEDEREKALIITSEKKARGQVEELRRKCEELRRDYEKRKEHLKEESTRRCKALAEDNKQLQRELVAKRQEAHALVQEMECTAEAFEEVQEQNVRLLDQIREKDDANFKVISERIKASSMQKLLMEEKDLLHSQISNLTQEKNRMSEVMVRLEERDKHQEASLVAMEKDLALKQQAMETIKKKAQESVLTAQSLQLAVAGEEREKESHREKLRERQEERERAAQQLRRSQEEVASLKRKLEKYKSRDWASSSDEVLLEEIRTYKVKLNCPCCSTRKKDTVLTKCFHVFCSECIRSRYDSRLRKCPKCGAAFGANDFHKLYLS</sequence>
<keyword evidence="12 14" id="KW-0539">Nucleus</keyword>
<dbReference type="Pfam" id="PF00097">
    <property type="entry name" value="zf-C3HC4"/>
    <property type="match status" value="1"/>
</dbReference>
<feature type="region of interest" description="Disordered" evidence="16">
    <location>
        <begin position="138"/>
        <end position="171"/>
    </location>
</feature>
<keyword evidence="11 14" id="KW-0175">Coiled coil</keyword>